<proteinExistence type="predicted"/>
<protein>
    <submittedName>
        <fullName evidence="2">Uncharacterized protein</fullName>
    </submittedName>
</protein>
<dbReference type="AlphaFoldDB" id="A0AAW1RJ70"/>
<dbReference type="EMBL" id="JALJOS010000010">
    <property type="protein sequence ID" value="KAK9833739.1"/>
    <property type="molecule type" value="Genomic_DNA"/>
</dbReference>
<reference evidence="2 3" key="1">
    <citation type="journal article" date="2024" name="Nat. Commun.">
        <title>Phylogenomics reveals the evolutionary origins of lichenization in chlorophyte algae.</title>
        <authorList>
            <person name="Puginier C."/>
            <person name="Libourel C."/>
            <person name="Otte J."/>
            <person name="Skaloud P."/>
            <person name="Haon M."/>
            <person name="Grisel S."/>
            <person name="Petersen M."/>
            <person name="Berrin J.G."/>
            <person name="Delaux P.M."/>
            <person name="Dal Grande F."/>
            <person name="Keller J."/>
        </authorList>
    </citation>
    <scope>NUCLEOTIDE SEQUENCE [LARGE SCALE GENOMIC DNA]</scope>
    <source>
        <strain evidence="2 3">SAG 2145</strain>
    </source>
</reference>
<keyword evidence="3" id="KW-1185">Reference proteome</keyword>
<evidence type="ECO:0000313" key="3">
    <source>
        <dbReference type="Proteomes" id="UP001438707"/>
    </source>
</evidence>
<evidence type="ECO:0000313" key="2">
    <source>
        <dbReference type="EMBL" id="KAK9833739.1"/>
    </source>
</evidence>
<gene>
    <name evidence="2" type="ORF">WJX74_004531</name>
</gene>
<comment type="caution">
    <text evidence="2">The sequence shown here is derived from an EMBL/GenBank/DDBJ whole genome shotgun (WGS) entry which is preliminary data.</text>
</comment>
<name>A0AAW1RJ70_9CHLO</name>
<feature type="compositionally biased region" description="Polar residues" evidence="1">
    <location>
        <begin position="52"/>
        <end position="81"/>
    </location>
</feature>
<sequence length="132" mass="14150">MPAPAFACRRLSHGSLNVSGQSVTGCSCLYSREPNMTKPHISMAGALAIDGNASSQPTSEENMQLQSGGVSHAISSASSAPQHAFTAQPIEAHAPASFEKLAPAPDKQLLKVRHWHGWQEWSDLWPVHVRQG</sequence>
<dbReference type="Proteomes" id="UP001438707">
    <property type="component" value="Unassembled WGS sequence"/>
</dbReference>
<organism evidence="2 3">
    <name type="scientific">Apatococcus lobatus</name>
    <dbReference type="NCBI Taxonomy" id="904363"/>
    <lineage>
        <taxon>Eukaryota</taxon>
        <taxon>Viridiplantae</taxon>
        <taxon>Chlorophyta</taxon>
        <taxon>core chlorophytes</taxon>
        <taxon>Trebouxiophyceae</taxon>
        <taxon>Chlorellales</taxon>
        <taxon>Chlorellaceae</taxon>
        <taxon>Apatococcus</taxon>
    </lineage>
</organism>
<accession>A0AAW1RJ70</accession>
<feature type="region of interest" description="Disordered" evidence="1">
    <location>
        <begin position="51"/>
        <end position="85"/>
    </location>
</feature>
<evidence type="ECO:0000256" key="1">
    <source>
        <dbReference type="SAM" id="MobiDB-lite"/>
    </source>
</evidence>